<evidence type="ECO:0000313" key="3">
    <source>
        <dbReference type="Proteomes" id="UP000093514"/>
    </source>
</evidence>
<reference evidence="2 3" key="2">
    <citation type="submission" date="2016-08" db="EMBL/GenBank/DDBJ databases">
        <title>Orenia metallireducens sp. nov. strain Z6, a Novel Metal-reducing Firmicute from the Deep Subsurface.</title>
        <authorList>
            <person name="Maxim B.I."/>
            <person name="Kenneth K."/>
            <person name="Flynn T.M."/>
            <person name="Oloughlin E.J."/>
            <person name="Locke R.A."/>
            <person name="Weber J.R."/>
            <person name="Egan S.M."/>
            <person name="Mackie R.I."/>
            <person name="Cann I.K."/>
        </authorList>
    </citation>
    <scope>NUCLEOTIDE SEQUENCE [LARGE SCALE GENOMIC DNA]</scope>
    <source>
        <strain evidence="2 3">Z6</strain>
    </source>
</reference>
<comment type="caution">
    <text evidence="2">The sequence shown here is derived from an EMBL/GenBank/DDBJ whole genome shotgun (WGS) entry which is preliminary data.</text>
</comment>
<dbReference type="EMBL" id="LWDV01000008">
    <property type="protein sequence ID" value="OCL26927.1"/>
    <property type="molecule type" value="Genomic_DNA"/>
</dbReference>
<keyword evidence="1" id="KW-0812">Transmembrane</keyword>
<gene>
    <name evidence="2" type="ORF">U472_05415</name>
</gene>
<dbReference type="InterPro" id="IPR012902">
    <property type="entry name" value="N_methyl_site"/>
</dbReference>
<proteinExistence type="predicted"/>
<organism evidence="2 3">
    <name type="scientific">Orenia metallireducens</name>
    <dbReference type="NCBI Taxonomy" id="1413210"/>
    <lineage>
        <taxon>Bacteria</taxon>
        <taxon>Bacillati</taxon>
        <taxon>Bacillota</taxon>
        <taxon>Clostridia</taxon>
        <taxon>Halanaerobiales</taxon>
        <taxon>Halobacteroidaceae</taxon>
        <taxon>Orenia</taxon>
    </lineage>
</organism>
<dbReference type="Proteomes" id="UP000093514">
    <property type="component" value="Unassembled WGS sequence"/>
</dbReference>
<keyword evidence="1" id="KW-1133">Transmembrane helix</keyword>
<keyword evidence="3" id="KW-1185">Reference proteome</keyword>
<name>A0A1C0A9G0_9FIRM</name>
<dbReference type="RefSeq" id="WP_068716312.1">
    <property type="nucleotide sequence ID" value="NZ_LWDV01000008.1"/>
</dbReference>
<dbReference type="NCBIfam" id="TIGR02532">
    <property type="entry name" value="IV_pilin_GFxxxE"/>
    <property type="match status" value="1"/>
</dbReference>
<evidence type="ECO:0000256" key="1">
    <source>
        <dbReference type="SAM" id="Phobius"/>
    </source>
</evidence>
<keyword evidence="1" id="KW-0472">Membrane</keyword>
<sequence>MNYNFNNEAGFTMIELLIAISILGVVLLPLTDMLIDNTSKVIEAKQMTIAINLARLKLEEQRVKAFEDISSRALTEMDEESFNNYKYSVEVNNIKTKVKKVVVKVYFKENIKAELLTFIRDM</sequence>
<protein>
    <recommendedName>
        <fullName evidence="4">Prepilin-type N-terminal cleavage/methylation domain-containing protein</fullName>
    </recommendedName>
</protein>
<feature type="transmembrane region" description="Helical" evidence="1">
    <location>
        <begin position="12"/>
        <end position="30"/>
    </location>
</feature>
<evidence type="ECO:0000313" key="2">
    <source>
        <dbReference type="EMBL" id="OCL26927.1"/>
    </source>
</evidence>
<dbReference type="AlphaFoldDB" id="A0A1C0A9G0"/>
<dbReference type="OrthoDB" id="2112959at2"/>
<accession>A0A1C0A9G0</accession>
<reference evidence="3" key="1">
    <citation type="submission" date="2016-07" db="EMBL/GenBank/DDBJ databases">
        <authorList>
            <person name="Florea S."/>
            <person name="Webb J.S."/>
            <person name="Jaromczyk J."/>
            <person name="Schardl C.L."/>
        </authorList>
    </citation>
    <scope>NUCLEOTIDE SEQUENCE [LARGE SCALE GENOMIC DNA]</scope>
    <source>
        <strain evidence="3">Z6</strain>
    </source>
</reference>
<dbReference type="Pfam" id="PF07963">
    <property type="entry name" value="N_methyl"/>
    <property type="match status" value="1"/>
</dbReference>
<evidence type="ECO:0008006" key="4">
    <source>
        <dbReference type="Google" id="ProtNLM"/>
    </source>
</evidence>